<dbReference type="KEGG" id="snan:I6N98_13825"/>
<sequence length="254" mass="28130">MTTKREEQVVNLLKAIETKDIEALSVIDSQTYTQHNLMVADGPGGFKEFIQSLPNGFASVSTKRVFEDGDYVVAHSEIEIGVPRAVFDIFRFEGDKIVEHWDAAQELAPPNPSGRTLLDGQENISGDDASLEDNKRIAKGFVENVLMAGDLSKAGDYIGDKYLQHHPLVRDGLGGLIEAFTQWQAEGIEVKYGTIHKVLGKGDFVLIVTEGVFNGDEVAFYDMFRLEGGGIVEHWDVVEAVLPRDQWQNSNGKF</sequence>
<reference evidence="2 3" key="1">
    <citation type="submission" date="2020-12" db="EMBL/GenBank/DDBJ databases">
        <authorList>
            <person name="Shan Y."/>
        </authorList>
    </citation>
    <scope>NUCLEOTIDE SEQUENCE [LARGE SCALE GENOMIC DNA]</scope>
    <source>
        <strain evidence="3">csc3.9</strain>
    </source>
</reference>
<dbReference type="AlphaFoldDB" id="A0A7T4UQL6"/>
<dbReference type="Pfam" id="PF12680">
    <property type="entry name" value="SnoaL_2"/>
    <property type="match status" value="1"/>
</dbReference>
<dbReference type="RefSeq" id="WP_198568936.1">
    <property type="nucleotide sequence ID" value="NZ_CP066167.1"/>
</dbReference>
<dbReference type="EMBL" id="CP066167">
    <property type="protein sequence ID" value="QQD17435.1"/>
    <property type="molecule type" value="Genomic_DNA"/>
</dbReference>
<organism evidence="2 3">
    <name type="scientific">Spongiibacter nanhainus</name>
    <dbReference type="NCBI Taxonomy" id="2794344"/>
    <lineage>
        <taxon>Bacteria</taxon>
        <taxon>Pseudomonadati</taxon>
        <taxon>Pseudomonadota</taxon>
        <taxon>Gammaproteobacteria</taxon>
        <taxon>Cellvibrionales</taxon>
        <taxon>Spongiibacteraceae</taxon>
        <taxon>Spongiibacter</taxon>
    </lineage>
</organism>
<proteinExistence type="predicted"/>
<dbReference type="PANTHER" id="PTHR38436">
    <property type="entry name" value="POLYKETIDE CYCLASE SNOAL-LIKE DOMAIN"/>
    <property type="match status" value="1"/>
</dbReference>
<feature type="domain" description="SnoaL-like" evidence="1">
    <location>
        <begin position="11"/>
        <end position="100"/>
    </location>
</feature>
<dbReference type="InterPro" id="IPR009959">
    <property type="entry name" value="Cyclase_SnoaL-like"/>
</dbReference>
<evidence type="ECO:0000313" key="2">
    <source>
        <dbReference type="EMBL" id="QQD17435.1"/>
    </source>
</evidence>
<evidence type="ECO:0000313" key="3">
    <source>
        <dbReference type="Proteomes" id="UP000596063"/>
    </source>
</evidence>
<dbReference type="InterPro" id="IPR037401">
    <property type="entry name" value="SnoaL-like"/>
</dbReference>
<gene>
    <name evidence="2" type="ORF">I6N98_13825</name>
</gene>
<keyword evidence="3" id="KW-1185">Reference proteome</keyword>
<dbReference type="Proteomes" id="UP000596063">
    <property type="component" value="Chromosome"/>
</dbReference>
<dbReference type="InterPro" id="IPR032710">
    <property type="entry name" value="NTF2-like_dom_sf"/>
</dbReference>
<dbReference type="SUPFAM" id="SSF54427">
    <property type="entry name" value="NTF2-like"/>
    <property type="match status" value="2"/>
</dbReference>
<protein>
    <submittedName>
        <fullName evidence="2">Nuclear transport factor 2 family protein</fullName>
    </submittedName>
</protein>
<dbReference type="Gene3D" id="3.10.450.50">
    <property type="match status" value="2"/>
</dbReference>
<name>A0A7T4UQL6_9GAMM</name>
<dbReference type="PANTHER" id="PTHR38436:SF1">
    <property type="entry name" value="ESTER CYCLASE"/>
    <property type="match status" value="1"/>
</dbReference>
<dbReference type="GO" id="GO:0030638">
    <property type="term" value="P:polyketide metabolic process"/>
    <property type="evidence" value="ECO:0007669"/>
    <property type="project" value="InterPro"/>
</dbReference>
<evidence type="ECO:0000259" key="1">
    <source>
        <dbReference type="Pfam" id="PF12680"/>
    </source>
</evidence>
<accession>A0A7T4UQL6</accession>